<feature type="transmembrane region" description="Helical" evidence="1">
    <location>
        <begin position="15"/>
        <end position="37"/>
    </location>
</feature>
<proteinExistence type="predicted"/>
<comment type="caution">
    <text evidence="3">The sequence shown here is derived from an EMBL/GenBank/DDBJ whole genome shotgun (WGS) entry which is preliminary data.</text>
</comment>
<accession>A0A9P6CDW9</accession>
<dbReference type="Proteomes" id="UP000807353">
    <property type="component" value="Unassembled WGS sequence"/>
</dbReference>
<dbReference type="Pfam" id="PF20152">
    <property type="entry name" value="DUF6534"/>
    <property type="match status" value="1"/>
</dbReference>
<dbReference type="OrthoDB" id="3206554at2759"/>
<dbReference type="AlphaFoldDB" id="A0A9P6CDW9"/>
<evidence type="ECO:0000256" key="1">
    <source>
        <dbReference type="SAM" id="Phobius"/>
    </source>
</evidence>
<feature type="transmembrane region" description="Helical" evidence="1">
    <location>
        <begin position="121"/>
        <end position="142"/>
    </location>
</feature>
<reference evidence="3" key="1">
    <citation type="submission" date="2020-11" db="EMBL/GenBank/DDBJ databases">
        <authorList>
            <consortium name="DOE Joint Genome Institute"/>
            <person name="Ahrendt S."/>
            <person name="Riley R."/>
            <person name="Andreopoulos W."/>
            <person name="Labutti K."/>
            <person name="Pangilinan J."/>
            <person name="Ruiz-Duenas F.J."/>
            <person name="Barrasa J.M."/>
            <person name="Sanchez-Garcia M."/>
            <person name="Camarero S."/>
            <person name="Miyauchi S."/>
            <person name="Serrano A."/>
            <person name="Linde D."/>
            <person name="Babiker R."/>
            <person name="Drula E."/>
            <person name="Ayuso-Fernandez I."/>
            <person name="Pacheco R."/>
            <person name="Padilla G."/>
            <person name="Ferreira P."/>
            <person name="Barriuso J."/>
            <person name="Kellner H."/>
            <person name="Castanera R."/>
            <person name="Alfaro M."/>
            <person name="Ramirez L."/>
            <person name="Pisabarro A.G."/>
            <person name="Kuo A."/>
            <person name="Tritt A."/>
            <person name="Lipzen A."/>
            <person name="He G."/>
            <person name="Yan M."/>
            <person name="Ng V."/>
            <person name="Cullen D."/>
            <person name="Martin F."/>
            <person name="Rosso M.-N."/>
            <person name="Henrissat B."/>
            <person name="Hibbett D."/>
            <person name="Martinez A.T."/>
            <person name="Grigoriev I.V."/>
        </authorList>
    </citation>
    <scope>NUCLEOTIDE SEQUENCE</scope>
    <source>
        <strain evidence="3">CBS 247.69</strain>
    </source>
</reference>
<evidence type="ECO:0000313" key="4">
    <source>
        <dbReference type="Proteomes" id="UP000807353"/>
    </source>
</evidence>
<sequence length="284" mass="31781">MASTVIDVPRTHGSLLLGGLFGAGLSGLVTVQVIVYIKLYPMDPLGVKALVLLIWFLDLIHTGFTWAALWEYLIVYFGDTESADIITLCLALTILLTAILTFVVQWIHLLSNKNWYITSPIILLAIGRLGSASATSAEMIYLQSFDLFKLNFRWLFSLGLAFSSAVDILVTLSLFFLLQKSRSNSLTLDHVIDSVILYTFEIGSVTCAATIVSMICWLTMNDNLIFMGLHFVIGKFYANSLLATLNARYELRRSRTLHDIVPQSDYSSHPRMPQFRNPLVCTQL</sequence>
<dbReference type="PANTHER" id="PTHR40465">
    <property type="entry name" value="CHROMOSOME 1, WHOLE GENOME SHOTGUN SEQUENCE"/>
    <property type="match status" value="1"/>
</dbReference>
<keyword evidence="1" id="KW-0472">Membrane</keyword>
<protein>
    <recommendedName>
        <fullName evidence="2">DUF6534 domain-containing protein</fullName>
    </recommendedName>
</protein>
<evidence type="ECO:0000313" key="3">
    <source>
        <dbReference type="EMBL" id="KAF9462202.1"/>
    </source>
</evidence>
<feature type="transmembrane region" description="Helical" evidence="1">
    <location>
        <begin position="226"/>
        <end position="245"/>
    </location>
</feature>
<keyword evidence="4" id="KW-1185">Reference proteome</keyword>
<keyword evidence="1" id="KW-1133">Transmembrane helix</keyword>
<evidence type="ECO:0000259" key="2">
    <source>
        <dbReference type="Pfam" id="PF20152"/>
    </source>
</evidence>
<name>A0A9P6CDW9_9AGAR</name>
<feature type="domain" description="DUF6534" evidence="2">
    <location>
        <begin position="163"/>
        <end position="249"/>
    </location>
</feature>
<feature type="transmembrane region" description="Helical" evidence="1">
    <location>
        <begin position="85"/>
        <end position="109"/>
    </location>
</feature>
<dbReference type="InterPro" id="IPR045339">
    <property type="entry name" value="DUF6534"/>
</dbReference>
<dbReference type="PANTHER" id="PTHR40465:SF1">
    <property type="entry name" value="DUF6534 DOMAIN-CONTAINING PROTEIN"/>
    <property type="match status" value="1"/>
</dbReference>
<gene>
    <name evidence="3" type="ORF">BDZ94DRAFT_1309851</name>
</gene>
<feature type="transmembrane region" description="Helical" evidence="1">
    <location>
        <begin position="154"/>
        <end position="178"/>
    </location>
</feature>
<organism evidence="3 4">
    <name type="scientific">Collybia nuda</name>
    <dbReference type="NCBI Taxonomy" id="64659"/>
    <lineage>
        <taxon>Eukaryota</taxon>
        <taxon>Fungi</taxon>
        <taxon>Dikarya</taxon>
        <taxon>Basidiomycota</taxon>
        <taxon>Agaricomycotina</taxon>
        <taxon>Agaricomycetes</taxon>
        <taxon>Agaricomycetidae</taxon>
        <taxon>Agaricales</taxon>
        <taxon>Tricholomatineae</taxon>
        <taxon>Clitocybaceae</taxon>
        <taxon>Collybia</taxon>
    </lineage>
</organism>
<keyword evidence="1" id="KW-0812">Transmembrane</keyword>
<dbReference type="EMBL" id="MU150274">
    <property type="protein sequence ID" value="KAF9462202.1"/>
    <property type="molecule type" value="Genomic_DNA"/>
</dbReference>
<feature type="transmembrane region" description="Helical" evidence="1">
    <location>
        <begin position="198"/>
        <end position="220"/>
    </location>
</feature>
<feature type="transmembrane region" description="Helical" evidence="1">
    <location>
        <begin position="49"/>
        <end position="73"/>
    </location>
</feature>